<dbReference type="PROSITE" id="PS50082">
    <property type="entry name" value="WD_REPEATS_2"/>
    <property type="match status" value="2"/>
</dbReference>
<sequence>MNIVKKEGKYGFVVALRNLEIISNRSIIANIRFPKNNRSNPTQVKRSNSASEFTNNNNNASSHFQDRTIVERKIESDASNRLSRLNDRWDLDIMSQTLNIDPDRSIRLVGIHNQFHPHNNCVPLHKKPYVKTKTKLNTNKRFHRIILAQTLAVDTTEVYASSGISISTNDEDSERAKQPIGAVWVSKFSKDGKYMAAGGQNCVITIWKVLRDLDRSDNMNIQDITPHDPSIKVFHDAPVRIYKGHTADILDLSWSKNNFLISGSMDKTVRLWHISQEICLCVFNHVDIVTSVRFHPKDDRYFLSGSMDSRLRIWSITEKKVAFWNEVPEDNMITAVGFTMDGKTACAGADTGNVFFFETQDLRFHTHIVVKDRRRKHGKKVTGIEPMPNLPPGEDRILLLISDDGRYIVCGSEDGRLYLWCTDQVTYFPYQSMYDNHLKSVILHNTKYQMMRIIHEKDHDDDDDDPLRGFSGLIKKGEKRVIDKLRSLDESFHAHEHIITTTVFAPTKTKQLLAKAGGDIIFDNTPVYVYRETTEKEEDTERDYQQRSIFNRASIDRTHQSKSQQNPQFALEDALLEEKELFNYPDSQIIVSADLHGSIKVWRMDSGVYDKDDYIQKPHSESNKNVLSNIFTKWKT</sequence>
<protein>
    <submittedName>
        <fullName evidence="5">Uncharacterized protein</fullName>
    </submittedName>
</protein>
<accession>I1C077</accession>
<dbReference type="RefSeq" id="XP_067517253.1">
    <property type="nucleotide sequence ID" value="XM_067661152.1"/>
</dbReference>
<evidence type="ECO:0000256" key="4">
    <source>
        <dbReference type="SAM" id="MobiDB-lite"/>
    </source>
</evidence>
<reference evidence="5 6" key="1">
    <citation type="journal article" date="2009" name="PLoS Genet.">
        <title>Genomic analysis of the basal lineage fungus Rhizopus oryzae reveals a whole-genome duplication.</title>
        <authorList>
            <person name="Ma L.-J."/>
            <person name="Ibrahim A.S."/>
            <person name="Skory C."/>
            <person name="Grabherr M.G."/>
            <person name="Burger G."/>
            <person name="Butler M."/>
            <person name="Elias M."/>
            <person name="Idnurm A."/>
            <person name="Lang B.F."/>
            <person name="Sone T."/>
            <person name="Abe A."/>
            <person name="Calvo S.E."/>
            <person name="Corrochano L.M."/>
            <person name="Engels R."/>
            <person name="Fu J."/>
            <person name="Hansberg W."/>
            <person name="Kim J.-M."/>
            <person name="Kodira C.D."/>
            <person name="Koehrsen M.J."/>
            <person name="Liu B."/>
            <person name="Miranda-Saavedra D."/>
            <person name="O'Leary S."/>
            <person name="Ortiz-Castellanos L."/>
            <person name="Poulter R."/>
            <person name="Rodriguez-Romero J."/>
            <person name="Ruiz-Herrera J."/>
            <person name="Shen Y.-Q."/>
            <person name="Zeng Q."/>
            <person name="Galagan J."/>
            <person name="Birren B.W."/>
            <person name="Cuomo C.A."/>
            <person name="Wickes B.L."/>
        </authorList>
    </citation>
    <scope>NUCLEOTIDE SEQUENCE [LARGE SCALE GENOMIC DNA]</scope>
    <source>
        <strain evidence="6">RA 99-880 / ATCC MYA-4621 / FGSC 9543 / NRRL 43880</strain>
    </source>
</reference>
<dbReference type="VEuPathDB" id="FungiDB:RO3G_06562"/>
<dbReference type="Proteomes" id="UP000009138">
    <property type="component" value="Unassembled WGS sequence"/>
</dbReference>
<dbReference type="InParanoid" id="I1C077"/>
<dbReference type="GeneID" id="93613533"/>
<dbReference type="OMA" id="FFYETQG"/>
<dbReference type="OrthoDB" id="1932312at2759"/>
<feature type="repeat" description="WD" evidence="3">
    <location>
        <begin position="282"/>
        <end position="316"/>
    </location>
</feature>
<feature type="repeat" description="WD" evidence="3">
    <location>
        <begin position="242"/>
        <end position="275"/>
    </location>
</feature>
<dbReference type="InterPro" id="IPR001680">
    <property type="entry name" value="WD40_rpt"/>
</dbReference>
<dbReference type="InterPro" id="IPR015943">
    <property type="entry name" value="WD40/YVTN_repeat-like_dom_sf"/>
</dbReference>
<dbReference type="Pfam" id="PF00400">
    <property type="entry name" value="WD40"/>
    <property type="match status" value="4"/>
</dbReference>
<gene>
    <name evidence="5" type="ORF">RO3G_06562</name>
</gene>
<feature type="compositionally biased region" description="Low complexity" evidence="4">
    <location>
        <begin position="47"/>
        <end position="62"/>
    </location>
</feature>
<feature type="compositionally biased region" description="Polar residues" evidence="4">
    <location>
        <begin position="36"/>
        <end position="46"/>
    </location>
</feature>
<dbReference type="PROSITE" id="PS50294">
    <property type="entry name" value="WD_REPEATS_REGION"/>
    <property type="match status" value="2"/>
</dbReference>
<evidence type="ECO:0000313" key="5">
    <source>
        <dbReference type="EMBL" id="EIE81857.1"/>
    </source>
</evidence>
<keyword evidence="2" id="KW-0677">Repeat</keyword>
<organism evidence="5 6">
    <name type="scientific">Rhizopus delemar (strain RA 99-880 / ATCC MYA-4621 / FGSC 9543 / NRRL 43880)</name>
    <name type="common">Mucormycosis agent</name>
    <name type="synonym">Rhizopus arrhizus var. delemar</name>
    <dbReference type="NCBI Taxonomy" id="246409"/>
    <lineage>
        <taxon>Eukaryota</taxon>
        <taxon>Fungi</taxon>
        <taxon>Fungi incertae sedis</taxon>
        <taxon>Mucoromycota</taxon>
        <taxon>Mucoromycotina</taxon>
        <taxon>Mucoromycetes</taxon>
        <taxon>Mucorales</taxon>
        <taxon>Mucorineae</taxon>
        <taxon>Rhizopodaceae</taxon>
        <taxon>Rhizopus</taxon>
    </lineage>
</organism>
<dbReference type="InterPro" id="IPR036322">
    <property type="entry name" value="WD40_repeat_dom_sf"/>
</dbReference>
<keyword evidence="6" id="KW-1185">Reference proteome</keyword>
<dbReference type="SMART" id="SM00320">
    <property type="entry name" value="WD40"/>
    <property type="match status" value="6"/>
</dbReference>
<dbReference type="AlphaFoldDB" id="I1C077"/>
<dbReference type="InterPro" id="IPR040324">
    <property type="entry name" value="WDR44/Dgr2"/>
</dbReference>
<dbReference type="SUPFAM" id="SSF50978">
    <property type="entry name" value="WD40 repeat-like"/>
    <property type="match status" value="1"/>
</dbReference>
<dbReference type="eggNOG" id="KOG0283">
    <property type="taxonomic scope" value="Eukaryota"/>
</dbReference>
<dbReference type="Gene3D" id="2.130.10.10">
    <property type="entry name" value="YVTN repeat-like/Quinoprotein amine dehydrogenase"/>
    <property type="match status" value="1"/>
</dbReference>
<evidence type="ECO:0000256" key="2">
    <source>
        <dbReference type="ARBA" id="ARBA00022737"/>
    </source>
</evidence>
<dbReference type="EMBL" id="CH476735">
    <property type="protein sequence ID" value="EIE81857.1"/>
    <property type="molecule type" value="Genomic_DNA"/>
</dbReference>
<feature type="region of interest" description="Disordered" evidence="4">
    <location>
        <begin position="34"/>
        <end position="63"/>
    </location>
</feature>
<evidence type="ECO:0000256" key="1">
    <source>
        <dbReference type="ARBA" id="ARBA00022574"/>
    </source>
</evidence>
<dbReference type="PANTHER" id="PTHR14221:SF0">
    <property type="entry name" value="WD REPEAT-CONTAINING PROTEIN 44"/>
    <property type="match status" value="1"/>
</dbReference>
<dbReference type="PANTHER" id="PTHR14221">
    <property type="entry name" value="WD REPEAT DOMAIN 44"/>
    <property type="match status" value="1"/>
</dbReference>
<proteinExistence type="predicted"/>
<evidence type="ECO:0000313" key="6">
    <source>
        <dbReference type="Proteomes" id="UP000009138"/>
    </source>
</evidence>
<name>I1C077_RHIO9</name>
<evidence type="ECO:0000256" key="3">
    <source>
        <dbReference type="PROSITE-ProRule" id="PRU00221"/>
    </source>
</evidence>
<dbReference type="STRING" id="246409.I1C077"/>
<keyword evidence="1 3" id="KW-0853">WD repeat</keyword>